<gene>
    <name evidence="2" type="ORF">PMF13cell1_04540</name>
</gene>
<dbReference type="AlphaFoldDB" id="A0A4P6M1J7"/>
<sequence length="68" mass="7842">MITYMPFWKTLEKSGESTYTLINSYGISSATLHKLRHNKPINTTTIDDLCTILNCRIEDIAEYIPFDV</sequence>
<dbReference type="EMBL" id="CP035945">
    <property type="protein sequence ID" value="QBE98971.1"/>
    <property type="molecule type" value="Genomic_DNA"/>
</dbReference>
<evidence type="ECO:0000313" key="2">
    <source>
        <dbReference type="EMBL" id="QBE98971.1"/>
    </source>
</evidence>
<dbReference type="Proteomes" id="UP000289794">
    <property type="component" value="Chromosome"/>
</dbReference>
<accession>A0A4P6M1J7</accession>
<evidence type="ECO:0000259" key="1">
    <source>
        <dbReference type="Pfam" id="PF13443"/>
    </source>
</evidence>
<dbReference type="GO" id="GO:0003677">
    <property type="term" value="F:DNA binding"/>
    <property type="evidence" value="ECO:0007669"/>
    <property type="project" value="InterPro"/>
</dbReference>
<protein>
    <recommendedName>
        <fullName evidence="1">HTH cro/C1-type domain-containing protein</fullName>
    </recommendedName>
</protein>
<dbReference type="InterPro" id="IPR010982">
    <property type="entry name" value="Lambda_DNA-bd_dom_sf"/>
</dbReference>
<dbReference type="KEGG" id="bpro:PMF13cell1_04540"/>
<feature type="domain" description="HTH cro/C1-type" evidence="1">
    <location>
        <begin position="8"/>
        <end position="65"/>
    </location>
</feature>
<dbReference type="RefSeq" id="WP_115622921.1">
    <property type="nucleotide sequence ID" value="NZ_AP031439.1"/>
</dbReference>
<proteinExistence type="predicted"/>
<dbReference type="InterPro" id="IPR001387">
    <property type="entry name" value="Cro/C1-type_HTH"/>
</dbReference>
<reference evidence="2 3" key="1">
    <citation type="submission" date="2019-01" db="EMBL/GenBank/DDBJ databases">
        <title>PMF-metabolizing Aryl O-demethylase.</title>
        <authorList>
            <person name="Kim M."/>
        </authorList>
    </citation>
    <scope>NUCLEOTIDE SEQUENCE [LARGE SCALE GENOMIC DNA]</scope>
    <source>
        <strain evidence="2 3">PMF1</strain>
    </source>
</reference>
<name>A0A4P6M1J7_9FIRM</name>
<evidence type="ECO:0000313" key="3">
    <source>
        <dbReference type="Proteomes" id="UP000289794"/>
    </source>
</evidence>
<organism evidence="2 3">
    <name type="scientific">Blautia producta</name>
    <dbReference type="NCBI Taxonomy" id="33035"/>
    <lineage>
        <taxon>Bacteria</taxon>
        <taxon>Bacillati</taxon>
        <taxon>Bacillota</taxon>
        <taxon>Clostridia</taxon>
        <taxon>Lachnospirales</taxon>
        <taxon>Lachnospiraceae</taxon>
        <taxon>Blautia</taxon>
    </lineage>
</organism>
<dbReference type="Pfam" id="PF13443">
    <property type="entry name" value="HTH_26"/>
    <property type="match status" value="1"/>
</dbReference>
<dbReference type="SUPFAM" id="SSF47413">
    <property type="entry name" value="lambda repressor-like DNA-binding domains"/>
    <property type="match status" value="1"/>
</dbReference>